<evidence type="ECO:0000313" key="3">
    <source>
        <dbReference type="Proteomes" id="UP001172708"/>
    </source>
</evidence>
<feature type="transmembrane region" description="Helical" evidence="1">
    <location>
        <begin position="212"/>
        <end position="235"/>
    </location>
</feature>
<proteinExistence type="predicted"/>
<keyword evidence="1" id="KW-0472">Membrane</keyword>
<accession>A0ABT8GIN2</accession>
<feature type="transmembrane region" description="Helical" evidence="1">
    <location>
        <begin position="90"/>
        <end position="110"/>
    </location>
</feature>
<dbReference type="InterPro" id="IPR049500">
    <property type="entry name" value="Peptidase_M50B-like"/>
</dbReference>
<dbReference type="RefSeq" id="WP_301142798.1">
    <property type="nucleotide sequence ID" value="NZ_JAUHQA010000001.1"/>
</dbReference>
<keyword evidence="1" id="KW-0812">Transmembrane</keyword>
<keyword evidence="3" id="KW-1185">Reference proteome</keyword>
<sequence>MNVADVWNTIWDDATTPVVASTWAALWPLAVVVVCLAVPQVWHLVRHVVTIAHEAGHASVATLLGRKVRGIRLHSDTSGLTTHSGSTKRLPLALTAFAGYPAPALLGLGAAALLGAGYAFGLLWVLLVVLVLVLVQIRNVYGFVVMVLAIGGFGWLAWSGPDPWRVGVAYGVTWLLLLGAVRAVVELHGSRRGAQGGGSDADALARTTRVPALVWVALFWLVTVACAAGGAWLMLGEVLGE</sequence>
<reference evidence="2" key="1">
    <citation type="submission" date="2023-06" db="EMBL/GenBank/DDBJ databases">
        <title>Egi l300058.</title>
        <authorList>
            <person name="Gao L."/>
            <person name="Fang B.-Z."/>
            <person name="Li W.-J."/>
        </authorList>
    </citation>
    <scope>NUCLEOTIDE SEQUENCE</scope>
    <source>
        <strain evidence="2">EGI L300058</strain>
    </source>
</reference>
<feature type="transmembrane region" description="Helical" evidence="1">
    <location>
        <begin position="164"/>
        <end position="185"/>
    </location>
</feature>
<dbReference type="Proteomes" id="UP001172708">
    <property type="component" value="Unassembled WGS sequence"/>
</dbReference>
<dbReference type="EMBL" id="JAUHQA010000001">
    <property type="protein sequence ID" value="MDN4481239.1"/>
    <property type="molecule type" value="Genomic_DNA"/>
</dbReference>
<keyword evidence="1" id="KW-1133">Transmembrane helix</keyword>
<feature type="transmembrane region" description="Helical" evidence="1">
    <location>
        <begin position="20"/>
        <end position="38"/>
    </location>
</feature>
<name>A0ABT8GIN2_9MICO</name>
<feature type="transmembrane region" description="Helical" evidence="1">
    <location>
        <begin position="116"/>
        <end position="135"/>
    </location>
</feature>
<evidence type="ECO:0000313" key="2">
    <source>
        <dbReference type="EMBL" id="MDN4481239.1"/>
    </source>
</evidence>
<gene>
    <name evidence="2" type="ORF">QQX02_09915</name>
</gene>
<organism evidence="2 3">
    <name type="scientific">Demequina muriae</name>
    <dbReference type="NCBI Taxonomy" id="3051664"/>
    <lineage>
        <taxon>Bacteria</taxon>
        <taxon>Bacillati</taxon>
        <taxon>Actinomycetota</taxon>
        <taxon>Actinomycetes</taxon>
        <taxon>Micrococcales</taxon>
        <taxon>Demequinaceae</taxon>
        <taxon>Demequina</taxon>
    </lineage>
</organism>
<protein>
    <submittedName>
        <fullName evidence="2">M50 family metallopeptidase</fullName>
    </submittedName>
</protein>
<comment type="caution">
    <text evidence="2">The sequence shown here is derived from an EMBL/GenBank/DDBJ whole genome shotgun (WGS) entry which is preliminary data.</text>
</comment>
<feature type="transmembrane region" description="Helical" evidence="1">
    <location>
        <begin position="140"/>
        <end position="158"/>
    </location>
</feature>
<dbReference type="Pfam" id="PF13398">
    <property type="entry name" value="Peptidase_M50B"/>
    <property type="match status" value="1"/>
</dbReference>
<evidence type="ECO:0000256" key="1">
    <source>
        <dbReference type="SAM" id="Phobius"/>
    </source>
</evidence>